<protein>
    <submittedName>
        <fullName evidence="1">Uncharacterized protein</fullName>
    </submittedName>
</protein>
<dbReference type="Gene3D" id="2.40.128.180">
    <property type="match status" value="1"/>
</dbReference>
<dbReference type="OMA" id="ANCRWIV"/>
<dbReference type="PANTHER" id="PTHR13088">
    <property type="entry name" value="FAS APOPTOTIC INHIBITORY MOLECULE FAIM"/>
    <property type="match status" value="1"/>
</dbReference>
<dbReference type="OrthoDB" id="6262731at2759"/>
<dbReference type="InterPro" id="IPR038513">
    <property type="entry name" value="FAIM1_dom_sf"/>
</dbReference>
<dbReference type="PANTHER" id="PTHR13088:SF3">
    <property type="entry name" value="FAS APOPTOTIC INHIBITORY MOLECULE 1"/>
    <property type="match status" value="1"/>
</dbReference>
<dbReference type="STRING" id="135651.G0MWN2"/>
<proteinExistence type="predicted"/>
<dbReference type="InterPro" id="IPR010695">
    <property type="entry name" value="FAIM1"/>
</dbReference>
<dbReference type="EMBL" id="GL379817">
    <property type="protein sequence ID" value="EGT46362.1"/>
    <property type="molecule type" value="Genomic_DNA"/>
</dbReference>
<dbReference type="AlphaFoldDB" id="G0MWN2"/>
<evidence type="ECO:0000313" key="1">
    <source>
        <dbReference type="EMBL" id="EGT46362.1"/>
    </source>
</evidence>
<sequence>MTPEERMGAYSALFTWIVPVGPKLHEVKFYHVFSEKTFEMEIDNSNKQSFVKPISFMDQFCCCRPEFYANPIETKFSFEGLNITVWVTAEKTEFVYKLKVNDQGFKDYQDAFYKKFDAWTVNGLRIVLDKETLELWCNGEALKDVDRNFVDGGTLVTFDLNQYHYQLRTQGNESSGIFHLLYVNDEVIPLDTTLDIDTRSQNARFFLMMHRVGVD</sequence>
<dbReference type="HOGENOM" id="CLU_1251627_0_0_1"/>
<organism evidence="2">
    <name type="scientific">Caenorhabditis brenneri</name>
    <name type="common">Nematode worm</name>
    <dbReference type="NCBI Taxonomy" id="135651"/>
    <lineage>
        <taxon>Eukaryota</taxon>
        <taxon>Metazoa</taxon>
        <taxon>Ecdysozoa</taxon>
        <taxon>Nematoda</taxon>
        <taxon>Chromadorea</taxon>
        <taxon>Rhabditida</taxon>
        <taxon>Rhabditina</taxon>
        <taxon>Rhabditomorpha</taxon>
        <taxon>Rhabditoidea</taxon>
        <taxon>Rhabditidae</taxon>
        <taxon>Peloderinae</taxon>
        <taxon>Caenorhabditis</taxon>
    </lineage>
</organism>
<dbReference type="eggNOG" id="KOG4352">
    <property type="taxonomic scope" value="Eukaryota"/>
</dbReference>
<dbReference type="GO" id="GO:1902042">
    <property type="term" value="P:negative regulation of extrinsic apoptotic signaling pathway via death domain receptors"/>
    <property type="evidence" value="ECO:0007669"/>
    <property type="project" value="TreeGrafter"/>
</dbReference>
<gene>
    <name evidence="1" type="ORF">CAEBREN_24775</name>
</gene>
<name>G0MWN2_CAEBE</name>
<dbReference type="Proteomes" id="UP000008068">
    <property type="component" value="Unassembled WGS sequence"/>
</dbReference>
<dbReference type="InParanoid" id="G0MWN2"/>
<evidence type="ECO:0000313" key="2">
    <source>
        <dbReference type="Proteomes" id="UP000008068"/>
    </source>
</evidence>
<dbReference type="Pfam" id="PF06905">
    <property type="entry name" value="FAIM1"/>
    <property type="match status" value="1"/>
</dbReference>
<keyword evidence="2" id="KW-1185">Reference proteome</keyword>
<reference evidence="2" key="1">
    <citation type="submission" date="2011-07" db="EMBL/GenBank/DDBJ databases">
        <authorList>
            <consortium name="Caenorhabditis brenneri Sequencing and Analysis Consortium"/>
            <person name="Wilson R.K."/>
        </authorList>
    </citation>
    <scope>NUCLEOTIDE SEQUENCE [LARGE SCALE GENOMIC DNA]</scope>
    <source>
        <strain evidence="2">PB2801</strain>
    </source>
</reference>
<accession>G0MWN2</accession>